<keyword evidence="3" id="KW-1185">Reference proteome</keyword>
<evidence type="ECO:0000256" key="1">
    <source>
        <dbReference type="SAM" id="MobiDB-lite"/>
    </source>
</evidence>
<reference evidence="2 3" key="1">
    <citation type="submission" date="2019-03" db="EMBL/GenBank/DDBJ databases">
        <title>Draft genome sequences of novel Actinobacteria.</title>
        <authorList>
            <person name="Sahin N."/>
            <person name="Ay H."/>
            <person name="Saygin H."/>
        </authorList>
    </citation>
    <scope>NUCLEOTIDE SEQUENCE [LARGE SCALE GENOMIC DNA]</scope>
    <source>
        <strain evidence="2 3">5K138</strain>
    </source>
</reference>
<protein>
    <submittedName>
        <fullName evidence="2">Uncharacterized protein</fullName>
    </submittedName>
</protein>
<comment type="caution">
    <text evidence="2">The sequence shown here is derived from an EMBL/GenBank/DDBJ whole genome shotgun (WGS) entry which is preliminary data.</text>
</comment>
<sequence>MTTHTHESPREVLLSMARDSGEYCRRHGNEERAHEWDVLAAELTEGRCTGHSWTGIPTPDAVGKRMRFCTRCNRRELVEVRGEHGPELVELRDGCVSTFVPTGPSPCFDTSQTDGGAAVSRVADASTDEEAMASGGESAPSSPALHDLDDVIAELGIDVAT</sequence>
<evidence type="ECO:0000313" key="2">
    <source>
        <dbReference type="EMBL" id="TDE03428.1"/>
    </source>
</evidence>
<dbReference type="InParanoid" id="A0A4V2Z155"/>
<feature type="compositionally biased region" description="Low complexity" evidence="1">
    <location>
        <begin position="132"/>
        <end position="144"/>
    </location>
</feature>
<dbReference type="AlphaFoldDB" id="A0A4V2Z155"/>
<name>A0A4V2Z155_9ACTN</name>
<dbReference type="RefSeq" id="WP_131897988.1">
    <property type="nucleotide sequence ID" value="NZ_SMKZ01000032.1"/>
</dbReference>
<dbReference type="EMBL" id="SMKZ01000032">
    <property type="protein sequence ID" value="TDE03428.1"/>
    <property type="molecule type" value="Genomic_DNA"/>
</dbReference>
<gene>
    <name evidence="2" type="ORF">E1269_20535</name>
</gene>
<evidence type="ECO:0000313" key="3">
    <source>
        <dbReference type="Proteomes" id="UP000294739"/>
    </source>
</evidence>
<dbReference type="Proteomes" id="UP000294739">
    <property type="component" value="Unassembled WGS sequence"/>
</dbReference>
<proteinExistence type="predicted"/>
<organism evidence="2 3">
    <name type="scientific">Jiangella asiatica</name>
    <dbReference type="NCBI Taxonomy" id="2530372"/>
    <lineage>
        <taxon>Bacteria</taxon>
        <taxon>Bacillati</taxon>
        <taxon>Actinomycetota</taxon>
        <taxon>Actinomycetes</taxon>
        <taxon>Jiangellales</taxon>
        <taxon>Jiangellaceae</taxon>
        <taxon>Jiangella</taxon>
    </lineage>
</organism>
<feature type="region of interest" description="Disordered" evidence="1">
    <location>
        <begin position="125"/>
        <end position="147"/>
    </location>
</feature>
<accession>A0A4V2Z155</accession>